<dbReference type="Proteomes" id="UP000092731">
    <property type="component" value="Unassembled WGS sequence"/>
</dbReference>
<protein>
    <submittedName>
        <fullName evidence="1">Uncharacterized protein</fullName>
    </submittedName>
</protein>
<sequence>KEKRKRKKVLMVREMVVKHMVIKKNNINKLAFKLSMQSPFSSIGILNSSLSYILLNYYDKNKVYPLLKKIHLTNRKIHNFTQNDY</sequence>
<gene>
    <name evidence="1" type="ORF">EHRUM3_11580</name>
</gene>
<dbReference type="RefSeq" id="WP_236717432.1">
    <property type="nucleotide sequence ID" value="NZ_BDDM01000367.1"/>
</dbReference>
<evidence type="ECO:0000313" key="2">
    <source>
        <dbReference type="Proteomes" id="UP000092731"/>
    </source>
</evidence>
<name>A0A170TK27_EHRRU</name>
<accession>A0A170TK27</accession>
<evidence type="ECO:0000313" key="1">
    <source>
        <dbReference type="EMBL" id="GAT78925.1"/>
    </source>
</evidence>
<dbReference type="AlphaFoldDB" id="A0A170TK27"/>
<proteinExistence type="predicted"/>
<comment type="caution">
    <text evidence="1">The sequence shown here is derived from an EMBL/GenBank/DDBJ whole genome shotgun (WGS) entry which is preliminary data.</text>
</comment>
<organism evidence="1 2">
    <name type="scientific">Ehrlichia ruminantium</name>
    <name type="common">heartwater rickettsia</name>
    <name type="synonym">Cowdria ruminantium</name>
    <dbReference type="NCBI Taxonomy" id="779"/>
    <lineage>
        <taxon>Bacteria</taxon>
        <taxon>Pseudomonadati</taxon>
        <taxon>Pseudomonadota</taxon>
        <taxon>Alphaproteobacteria</taxon>
        <taxon>Rickettsiales</taxon>
        <taxon>Anaplasmataceae</taxon>
        <taxon>Ehrlichia</taxon>
    </lineage>
</organism>
<reference evidence="2" key="1">
    <citation type="submission" date="2016-05" db="EMBL/GenBank/DDBJ databases">
        <title>Draft genome sequences of four strains of Ehrlichia ruminantium, a tick-borne pathogen of ruminants, isolated from Zimbabwe, The Gambia and Ghana.</title>
        <authorList>
            <person name="Nakao R."/>
            <person name="Jongejan F."/>
            <person name="Sugimoto C."/>
        </authorList>
    </citation>
    <scope>NUCLEOTIDE SEQUENCE [LARGE SCALE GENOMIC DNA]</scope>
    <source>
        <strain evidence="2">Pokoase 417</strain>
    </source>
</reference>
<dbReference type="EMBL" id="BDDM01000367">
    <property type="protein sequence ID" value="GAT78925.1"/>
    <property type="molecule type" value="Genomic_DNA"/>
</dbReference>
<feature type="non-terminal residue" evidence="1">
    <location>
        <position position="1"/>
    </location>
</feature>